<dbReference type="GO" id="GO:0046872">
    <property type="term" value="F:metal ion binding"/>
    <property type="evidence" value="ECO:0007669"/>
    <property type="project" value="UniProtKB-KW"/>
</dbReference>
<dbReference type="Proteomes" id="UP000722750">
    <property type="component" value="Unassembled WGS sequence"/>
</dbReference>
<keyword evidence="2 6" id="KW-0547">Nucleotide-binding</keyword>
<sequence>MNECKKLSTCEFCRDFETCKKPEKGLKHNEWALSNRMALIKKKILVMSNKGGVGKSTVTVNLGVALAEMGYKVGIADVDMHGPNIPKMLGVEGGRLKDNENGIDPLSVNDNLKIVSLAFLIESPDQPVAWRDTAKYDYLRELVGSINWGELDYLLADLPPGTGHEPITMIELIGKVDGAIIVTTPQDVALLDAQKAILFAKDNEVPVLGIIENMSVLTCPHCNEEIDVFKSGGGKRIADKMKVPFLGRIPLDPEIVSRCDEGKAFVAGDNGSKNISAFKEITEKIVT</sequence>
<dbReference type="InterPro" id="IPR033756">
    <property type="entry name" value="YlxH/NBP35"/>
</dbReference>
<dbReference type="InterPro" id="IPR019591">
    <property type="entry name" value="Mrp/NBP35_ATP-bd"/>
</dbReference>
<dbReference type="HAMAP" id="MF_02040">
    <property type="entry name" value="Mrp_NBP35"/>
    <property type="match status" value="1"/>
</dbReference>
<gene>
    <name evidence="7" type="ORF">MAG551_00941</name>
</gene>
<dbReference type="AlphaFoldDB" id="A0A941W291"/>
<evidence type="ECO:0000256" key="3">
    <source>
        <dbReference type="ARBA" id="ARBA00022840"/>
    </source>
</evidence>
<comment type="subunit">
    <text evidence="6">Homodimer.</text>
</comment>
<comment type="caution">
    <text evidence="6">Lacks conserved residue(s) required for the propagation of feature annotation.</text>
</comment>
<dbReference type="InterPro" id="IPR027417">
    <property type="entry name" value="P-loop_NTPase"/>
</dbReference>
<evidence type="ECO:0000256" key="1">
    <source>
        <dbReference type="ARBA" id="ARBA00022723"/>
    </source>
</evidence>
<evidence type="ECO:0000256" key="6">
    <source>
        <dbReference type="HAMAP-Rule" id="MF_02040"/>
    </source>
</evidence>
<dbReference type="GO" id="GO:0016226">
    <property type="term" value="P:iron-sulfur cluster assembly"/>
    <property type="evidence" value="ECO:0007669"/>
    <property type="project" value="InterPro"/>
</dbReference>
<keyword evidence="5 6" id="KW-0411">Iron-sulfur</keyword>
<dbReference type="Gene3D" id="3.40.50.300">
    <property type="entry name" value="P-loop containing nucleotide triphosphate hydrolases"/>
    <property type="match status" value="1"/>
</dbReference>
<keyword evidence="3 6" id="KW-0067">ATP-binding</keyword>
<dbReference type="Pfam" id="PF10609">
    <property type="entry name" value="ParA"/>
    <property type="match status" value="1"/>
</dbReference>
<evidence type="ECO:0000256" key="5">
    <source>
        <dbReference type="ARBA" id="ARBA00023014"/>
    </source>
</evidence>
<keyword evidence="4 6" id="KW-0408">Iron</keyword>
<dbReference type="PANTHER" id="PTHR23264">
    <property type="entry name" value="NUCLEOTIDE-BINDING PROTEIN NBP35 YEAST -RELATED"/>
    <property type="match status" value="1"/>
</dbReference>
<dbReference type="GO" id="GO:0016887">
    <property type="term" value="F:ATP hydrolysis activity"/>
    <property type="evidence" value="ECO:0007669"/>
    <property type="project" value="UniProtKB-UniRule"/>
</dbReference>
<evidence type="ECO:0000313" key="8">
    <source>
        <dbReference type="Proteomes" id="UP000722750"/>
    </source>
</evidence>
<dbReference type="SUPFAM" id="SSF52540">
    <property type="entry name" value="P-loop containing nucleoside triphosphate hydrolases"/>
    <property type="match status" value="1"/>
</dbReference>
<keyword evidence="1 6" id="KW-0479">Metal-binding</keyword>
<dbReference type="GO" id="GO:0051536">
    <property type="term" value="F:iron-sulfur cluster binding"/>
    <property type="evidence" value="ECO:0007669"/>
    <property type="project" value="UniProtKB-UniRule"/>
</dbReference>
<dbReference type="FunFam" id="3.40.50.300:FF:001119">
    <property type="entry name" value="Iron-sulfur cluster carrier protein"/>
    <property type="match status" value="1"/>
</dbReference>
<proteinExistence type="inferred from homology"/>
<comment type="similarity">
    <text evidence="6">Belongs to the Mrp/NBP35 ATP-binding proteins family.</text>
</comment>
<name>A0A941W291_9BACT</name>
<accession>A0A941W291</accession>
<reference evidence="7" key="1">
    <citation type="journal article" date="2021" name="ISME J.">
        <title>Fine-scale metabolic discontinuity in a stratified prokaryote microbiome of a Red Sea deep halocline.</title>
        <authorList>
            <person name="Michoud G."/>
            <person name="Ngugi D.K."/>
            <person name="Barozzi A."/>
            <person name="Merlino G."/>
            <person name="Calleja M.L."/>
            <person name="Delgado-Huertas A."/>
            <person name="Moran X.A.G."/>
            <person name="Daffonchio D."/>
        </authorList>
    </citation>
    <scope>NUCLEOTIDE SEQUENCE</scope>
    <source>
        <strain evidence="7">SuakinDeep_MAG55_1</strain>
    </source>
</reference>
<dbReference type="GO" id="GO:0005829">
    <property type="term" value="C:cytosol"/>
    <property type="evidence" value="ECO:0007669"/>
    <property type="project" value="TreeGrafter"/>
</dbReference>
<dbReference type="GO" id="GO:0140663">
    <property type="term" value="F:ATP-dependent FeS chaperone activity"/>
    <property type="evidence" value="ECO:0007669"/>
    <property type="project" value="InterPro"/>
</dbReference>
<evidence type="ECO:0000256" key="2">
    <source>
        <dbReference type="ARBA" id="ARBA00022741"/>
    </source>
</evidence>
<dbReference type="PANTHER" id="PTHR23264:SF19">
    <property type="entry name" value="CYTOSOLIC FE-S CLUSTER ASSEMBLY FACTOR NUBP2"/>
    <property type="match status" value="1"/>
</dbReference>
<dbReference type="EMBL" id="JAANXD010000041">
    <property type="protein sequence ID" value="MBS1257888.1"/>
    <property type="molecule type" value="Genomic_DNA"/>
</dbReference>
<organism evidence="7 8">
    <name type="scientific">Candidatus Scalindua arabica</name>
    <dbReference type="NCBI Taxonomy" id="1127984"/>
    <lineage>
        <taxon>Bacteria</taxon>
        <taxon>Pseudomonadati</taxon>
        <taxon>Planctomycetota</taxon>
        <taxon>Candidatus Brocadiia</taxon>
        <taxon>Candidatus Brocadiales</taxon>
        <taxon>Candidatus Scalinduaceae</taxon>
        <taxon>Candidatus Scalindua</taxon>
    </lineage>
</organism>
<keyword evidence="6" id="KW-0378">Hydrolase</keyword>
<dbReference type="GO" id="GO:0005524">
    <property type="term" value="F:ATP binding"/>
    <property type="evidence" value="ECO:0007669"/>
    <property type="project" value="UniProtKB-UniRule"/>
</dbReference>
<comment type="function">
    <text evidence="6">Binds and transfers iron-sulfur (Fe-S) clusters to target apoproteins. Can hydrolyze ATP.</text>
</comment>
<comment type="caution">
    <text evidence="7">The sequence shown here is derived from an EMBL/GenBank/DDBJ whole genome shotgun (WGS) entry which is preliminary data.</text>
</comment>
<evidence type="ECO:0000256" key="4">
    <source>
        <dbReference type="ARBA" id="ARBA00023004"/>
    </source>
</evidence>
<protein>
    <recommendedName>
        <fullName evidence="6">Iron-sulfur cluster carrier protein</fullName>
    </recommendedName>
</protein>
<dbReference type="CDD" id="cd02037">
    <property type="entry name" value="Mrp_NBP35"/>
    <property type="match status" value="1"/>
</dbReference>
<evidence type="ECO:0000313" key="7">
    <source>
        <dbReference type="EMBL" id="MBS1257888.1"/>
    </source>
</evidence>